<evidence type="ECO:0000256" key="2">
    <source>
        <dbReference type="ARBA" id="ARBA00022692"/>
    </source>
</evidence>
<feature type="transmembrane region" description="Helical" evidence="5">
    <location>
        <begin position="153"/>
        <end position="174"/>
    </location>
</feature>
<dbReference type="PANTHER" id="PTHR24064">
    <property type="entry name" value="SOLUTE CARRIER FAMILY 22 MEMBER"/>
    <property type="match status" value="1"/>
</dbReference>
<feature type="transmembrane region" description="Helical" evidence="5">
    <location>
        <begin position="287"/>
        <end position="305"/>
    </location>
</feature>
<dbReference type="STRING" id="312017.Q22Y99"/>
<dbReference type="OrthoDB" id="290260at2759"/>
<dbReference type="GeneID" id="7845873"/>
<feature type="transmembrane region" description="Helical" evidence="5">
    <location>
        <begin position="226"/>
        <end position="246"/>
    </location>
</feature>
<keyword evidence="4 5" id="KW-0472">Membrane</keyword>
<dbReference type="eggNOG" id="KOG0255">
    <property type="taxonomic scope" value="Eukaryota"/>
</dbReference>
<feature type="transmembrane region" description="Helical" evidence="5">
    <location>
        <begin position="521"/>
        <end position="543"/>
    </location>
</feature>
<reference evidence="8" key="1">
    <citation type="journal article" date="2006" name="PLoS Biol.">
        <title>Macronuclear genome sequence of the ciliate Tetrahymena thermophila, a model eukaryote.</title>
        <authorList>
            <person name="Eisen J.A."/>
            <person name="Coyne R.S."/>
            <person name="Wu M."/>
            <person name="Wu D."/>
            <person name="Thiagarajan M."/>
            <person name="Wortman J.R."/>
            <person name="Badger J.H."/>
            <person name="Ren Q."/>
            <person name="Amedeo P."/>
            <person name="Jones K.M."/>
            <person name="Tallon L.J."/>
            <person name="Delcher A.L."/>
            <person name="Salzberg S.L."/>
            <person name="Silva J.C."/>
            <person name="Haas B.J."/>
            <person name="Majoros W.H."/>
            <person name="Farzad M."/>
            <person name="Carlton J.M."/>
            <person name="Smith R.K. Jr."/>
            <person name="Garg J."/>
            <person name="Pearlman R.E."/>
            <person name="Karrer K.M."/>
            <person name="Sun L."/>
            <person name="Manning G."/>
            <person name="Elde N.C."/>
            <person name="Turkewitz A.P."/>
            <person name="Asai D.J."/>
            <person name="Wilkes D.E."/>
            <person name="Wang Y."/>
            <person name="Cai H."/>
            <person name="Collins K."/>
            <person name="Stewart B.A."/>
            <person name="Lee S.R."/>
            <person name="Wilamowska K."/>
            <person name="Weinberg Z."/>
            <person name="Ruzzo W.L."/>
            <person name="Wloga D."/>
            <person name="Gaertig J."/>
            <person name="Frankel J."/>
            <person name="Tsao C.-C."/>
            <person name="Gorovsky M.A."/>
            <person name="Keeling P.J."/>
            <person name="Waller R.F."/>
            <person name="Patron N.J."/>
            <person name="Cherry J.M."/>
            <person name="Stover N.A."/>
            <person name="Krieger C.J."/>
            <person name="del Toro C."/>
            <person name="Ryder H.F."/>
            <person name="Williamson S.C."/>
            <person name="Barbeau R.A."/>
            <person name="Hamilton E.P."/>
            <person name="Orias E."/>
        </authorList>
    </citation>
    <scope>NUCLEOTIDE SEQUENCE [LARGE SCALE GENOMIC DNA]</scope>
    <source>
        <strain evidence="8">SB210</strain>
    </source>
</reference>
<keyword evidence="2 5" id="KW-0812">Transmembrane</keyword>
<evidence type="ECO:0000256" key="1">
    <source>
        <dbReference type="ARBA" id="ARBA00004141"/>
    </source>
</evidence>
<dbReference type="GO" id="GO:0022857">
    <property type="term" value="F:transmembrane transporter activity"/>
    <property type="evidence" value="ECO:0007669"/>
    <property type="project" value="InterPro"/>
</dbReference>
<dbReference type="InterPro" id="IPR011701">
    <property type="entry name" value="MFS"/>
</dbReference>
<dbReference type="Proteomes" id="UP000009168">
    <property type="component" value="Unassembled WGS sequence"/>
</dbReference>
<protein>
    <submittedName>
        <fullName evidence="7">MFS transporter</fullName>
    </submittedName>
</protein>
<comment type="subcellular location">
    <subcellularLocation>
        <location evidence="1">Membrane</location>
        <topology evidence="1">Multi-pass membrane protein</topology>
    </subcellularLocation>
</comment>
<keyword evidence="8" id="KW-1185">Reference proteome</keyword>
<proteinExistence type="predicted"/>
<dbReference type="KEGG" id="tet:TTHERM_00354720"/>
<evidence type="ECO:0000259" key="6">
    <source>
        <dbReference type="PROSITE" id="PS50850"/>
    </source>
</evidence>
<keyword evidence="3 5" id="KW-1133">Transmembrane helix</keyword>
<feature type="transmembrane region" description="Helical" evidence="5">
    <location>
        <begin position="485"/>
        <end position="506"/>
    </location>
</feature>
<accession>Q22Y99</accession>
<dbReference type="Pfam" id="PF07690">
    <property type="entry name" value="MFS_1"/>
    <property type="match status" value="1"/>
</dbReference>
<organism evidence="7 8">
    <name type="scientific">Tetrahymena thermophila (strain SB210)</name>
    <dbReference type="NCBI Taxonomy" id="312017"/>
    <lineage>
        <taxon>Eukaryota</taxon>
        <taxon>Sar</taxon>
        <taxon>Alveolata</taxon>
        <taxon>Ciliophora</taxon>
        <taxon>Intramacronucleata</taxon>
        <taxon>Oligohymenophorea</taxon>
        <taxon>Hymenostomatida</taxon>
        <taxon>Tetrahymenina</taxon>
        <taxon>Tetrahymenidae</taxon>
        <taxon>Tetrahymena</taxon>
    </lineage>
</organism>
<dbReference type="AlphaFoldDB" id="Q22Y99"/>
<feature type="transmembrane region" description="Helical" evidence="5">
    <location>
        <begin position="258"/>
        <end position="275"/>
    </location>
</feature>
<dbReference type="InParanoid" id="Q22Y99"/>
<dbReference type="InterPro" id="IPR020846">
    <property type="entry name" value="MFS_dom"/>
</dbReference>
<dbReference type="RefSeq" id="XP_001010370.2">
    <property type="nucleotide sequence ID" value="XM_001010370.2"/>
</dbReference>
<dbReference type="HOGENOM" id="CLU_001265_33_5_1"/>
<dbReference type="InterPro" id="IPR036259">
    <property type="entry name" value="MFS_trans_sf"/>
</dbReference>
<evidence type="ECO:0000256" key="4">
    <source>
        <dbReference type="ARBA" id="ARBA00023136"/>
    </source>
</evidence>
<feature type="domain" description="Major facilitator superfamily (MFS) profile" evidence="6">
    <location>
        <begin position="166"/>
        <end position="608"/>
    </location>
</feature>
<feature type="transmembrane region" description="Helical" evidence="5">
    <location>
        <begin position="586"/>
        <end position="604"/>
    </location>
</feature>
<feature type="transmembrane region" description="Helical" evidence="5">
    <location>
        <begin position="317"/>
        <end position="339"/>
    </location>
</feature>
<evidence type="ECO:0000313" key="7">
    <source>
        <dbReference type="EMBL" id="EAR90125.2"/>
    </source>
</evidence>
<feature type="transmembrane region" description="Helical" evidence="5">
    <location>
        <begin position="456"/>
        <end position="473"/>
    </location>
</feature>
<dbReference type="EMBL" id="GG662749">
    <property type="protein sequence ID" value="EAR90125.2"/>
    <property type="molecule type" value="Genomic_DNA"/>
</dbReference>
<dbReference type="Gene3D" id="1.20.1250.20">
    <property type="entry name" value="MFS general substrate transporter like domains"/>
    <property type="match status" value="1"/>
</dbReference>
<feature type="transmembrane region" description="Helical" evidence="5">
    <location>
        <begin position="429"/>
        <end position="450"/>
    </location>
</feature>
<gene>
    <name evidence="7" type="ORF">TTHERM_00354720</name>
</gene>
<dbReference type="PROSITE" id="PS50850">
    <property type="entry name" value="MFS"/>
    <property type="match status" value="1"/>
</dbReference>
<sequence>MKAELVIQKITLIKFNFFCWLISKSIKITSLIVSDCILRIHKSEVLDFQQNLNPLPILLLKVYFQNKYTFKSLKEFNKSEKKSKQYMNSSNKDQVSKINHSDISGVDDLNTPLKQSLNQPQNPRRSQVVSQKITFEEALDLVGSANWYQLRAFIWFGLQWFWCAWILLQSNFIFMDPEYDCPSNISASDCNASWVCDQKNYMDYIVRNDDSLIFYYDPPLVCDRGFIYSIMSALTYLGSLIGFFFFSWYADNKGRKSALFWSWLIATIGTFMVGFSQKDIVTCSIGLFLQGLGANPAITIHFSFLNEHSQGPFREYTSIGVQIFFAAGECFLILAAYLIPYWRWLVLFAFGIPVTILNFGIFLIQESPKFLHEQSTEKAIIVLNEIAKVNKKEPLKLDVLKSVLKTSDKDNSYSIVDLFKFKSLRVKNICCAVVFLAIQMVYYGITFAISQVGFNIYINSLVIGLCELFAYCVTDHFIPKIKRKITTIIGVGIVTVLSFSFIFLTIPDSCSGSTFCYQKVIQIILAGSMRFVICFVWTVVYIWIAELFPTTVRNLALGFSSALGTVGSTAAPFMKTLCQNLSISPMIPLGIIGIAGVACSFPLSETRGQKLQDQIEELRDPEFEEHISIQREVEVQDEEFDDNKNK</sequence>
<evidence type="ECO:0000313" key="8">
    <source>
        <dbReference type="Proteomes" id="UP000009168"/>
    </source>
</evidence>
<dbReference type="SUPFAM" id="SSF103473">
    <property type="entry name" value="MFS general substrate transporter"/>
    <property type="match status" value="1"/>
</dbReference>
<feature type="transmembrane region" description="Helical" evidence="5">
    <location>
        <begin position="555"/>
        <end position="574"/>
    </location>
</feature>
<dbReference type="GO" id="GO:0016020">
    <property type="term" value="C:membrane"/>
    <property type="evidence" value="ECO:0007669"/>
    <property type="project" value="UniProtKB-SubCell"/>
</dbReference>
<evidence type="ECO:0000256" key="3">
    <source>
        <dbReference type="ARBA" id="ARBA00022989"/>
    </source>
</evidence>
<evidence type="ECO:0000256" key="5">
    <source>
        <dbReference type="SAM" id="Phobius"/>
    </source>
</evidence>
<name>Q22Y99_TETTS</name>
<feature type="transmembrane region" description="Helical" evidence="5">
    <location>
        <begin position="345"/>
        <end position="364"/>
    </location>
</feature>